<accession>A0A1B0BF79</accession>
<dbReference type="VEuPathDB" id="VectorBase:GPPI028109"/>
<reference evidence="2" key="1">
    <citation type="submission" date="2015-01" db="EMBL/GenBank/DDBJ databases">
        <authorList>
            <person name="Aksoy S."/>
            <person name="Warren W."/>
            <person name="Wilson R.K."/>
        </authorList>
    </citation>
    <scope>NUCLEOTIDE SEQUENCE [LARGE SCALE GENOMIC DNA]</scope>
    <source>
        <strain evidence="2">IAEA</strain>
    </source>
</reference>
<dbReference type="AlphaFoldDB" id="A0A1B0BF79"/>
<dbReference type="EMBL" id="JXJN01013293">
    <property type="status" value="NOT_ANNOTATED_CDS"/>
    <property type="molecule type" value="Genomic_DNA"/>
</dbReference>
<evidence type="ECO:0000313" key="2">
    <source>
        <dbReference type="Proteomes" id="UP000092460"/>
    </source>
</evidence>
<proteinExistence type="predicted"/>
<reference evidence="1" key="2">
    <citation type="submission" date="2020-05" db="UniProtKB">
        <authorList>
            <consortium name="EnsemblMetazoa"/>
        </authorList>
    </citation>
    <scope>IDENTIFICATION</scope>
    <source>
        <strain evidence="1">IAEA</strain>
    </source>
</reference>
<sequence length="102" mass="11760">MEKIGPLASKAIGSPQVTVVWFIYICAICKYNKGVLEIILNLGLGVTPRFWFSTRLTLSKEVVFETKGHNHVSDINSVTCVYLAKYCLQKYWRNPPKYQRYL</sequence>
<dbReference type="EnsemblMetazoa" id="GPPI028109-RA">
    <property type="protein sequence ID" value="GPPI028109-PA"/>
    <property type="gene ID" value="GPPI028109"/>
</dbReference>
<evidence type="ECO:0000313" key="1">
    <source>
        <dbReference type="EnsemblMetazoa" id="GPPI028109-PA"/>
    </source>
</evidence>
<dbReference type="Proteomes" id="UP000092460">
    <property type="component" value="Unassembled WGS sequence"/>
</dbReference>
<name>A0A1B0BF79_9MUSC</name>
<organism evidence="1 2">
    <name type="scientific">Glossina palpalis gambiensis</name>
    <dbReference type="NCBI Taxonomy" id="67801"/>
    <lineage>
        <taxon>Eukaryota</taxon>
        <taxon>Metazoa</taxon>
        <taxon>Ecdysozoa</taxon>
        <taxon>Arthropoda</taxon>
        <taxon>Hexapoda</taxon>
        <taxon>Insecta</taxon>
        <taxon>Pterygota</taxon>
        <taxon>Neoptera</taxon>
        <taxon>Endopterygota</taxon>
        <taxon>Diptera</taxon>
        <taxon>Brachycera</taxon>
        <taxon>Muscomorpha</taxon>
        <taxon>Hippoboscoidea</taxon>
        <taxon>Glossinidae</taxon>
        <taxon>Glossina</taxon>
    </lineage>
</organism>
<keyword evidence="2" id="KW-1185">Reference proteome</keyword>
<protein>
    <submittedName>
        <fullName evidence="1">Uncharacterized protein</fullName>
    </submittedName>
</protein>